<feature type="transmembrane region" description="Helical" evidence="1">
    <location>
        <begin position="89"/>
        <end position="109"/>
    </location>
</feature>
<keyword evidence="1" id="KW-0472">Membrane</keyword>
<feature type="transmembrane region" description="Helical" evidence="1">
    <location>
        <begin position="361"/>
        <end position="385"/>
    </location>
</feature>
<dbReference type="Pfam" id="PF05940">
    <property type="entry name" value="NnrS"/>
    <property type="match status" value="1"/>
</dbReference>
<dbReference type="AlphaFoldDB" id="A0AAW9RAE8"/>
<gene>
    <name evidence="2" type="ORF">V3330_00240</name>
</gene>
<organism evidence="2 3">
    <name type="scientific">Elongatibacter sediminis</name>
    <dbReference type="NCBI Taxonomy" id="3119006"/>
    <lineage>
        <taxon>Bacteria</taxon>
        <taxon>Pseudomonadati</taxon>
        <taxon>Pseudomonadota</taxon>
        <taxon>Gammaproteobacteria</taxon>
        <taxon>Chromatiales</taxon>
        <taxon>Wenzhouxiangellaceae</taxon>
        <taxon>Elongatibacter</taxon>
    </lineage>
</organism>
<feature type="transmembrane region" description="Helical" evidence="1">
    <location>
        <begin position="271"/>
        <end position="291"/>
    </location>
</feature>
<feature type="transmembrane region" description="Helical" evidence="1">
    <location>
        <begin position="62"/>
        <end position="82"/>
    </location>
</feature>
<name>A0AAW9RAE8_9GAMM</name>
<evidence type="ECO:0000256" key="1">
    <source>
        <dbReference type="SAM" id="Phobius"/>
    </source>
</evidence>
<sequence>MNLQSPIRPSRMTVLFSYGFRPFFMLAGWFALVGIGAWLWLYTGGFAWAPGLPTSQWHAHEMLFGFVVSAIAGFMLTAVPSWTSSRGFAGWPLVVLTVLWVAGRLAMAYAGLLPFALVAVAELLFLPAVAALLAPPLLRSRNRNTPLLFVLLALWSADIVFMLALQRGDAALAGSAVRFALNLVLLLITVIGGRIVPAFTANALRARGVTLRMRSHALLERAVIALMVLVVITDLVRPGGTVAGWVAAVAGLLQLVRMSGWNGHRTLRDPIVWVLHAGYVWIPAGLLLKAAALLGGFAWAAFWLHALGAGAAAVMILAVMSRASLGHTGRALKVGPAMAVSYLLLIFAVMVRVFGPAVSGWSYATVVQVAGGLWLAAFSIFAAIYTPMFLAPRVDGKSG</sequence>
<feature type="transmembrane region" description="Helical" evidence="1">
    <location>
        <begin position="177"/>
        <end position="197"/>
    </location>
</feature>
<proteinExistence type="predicted"/>
<protein>
    <submittedName>
        <fullName evidence="2">NnrS family protein</fullName>
    </submittedName>
</protein>
<keyword evidence="1" id="KW-0812">Transmembrane</keyword>
<comment type="caution">
    <text evidence="2">The sequence shown here is derived from an EMBL/GenBank/DDBJ whole genome shotgun (WGS) entry which is preliminary data.</text>
</comment>
<feature type="transmembrane region" description="Helical" evidence="1">
    <location>
        <begin position="242"/>
        <end position="259"/>
    </location>
</feature>
<accession>A0AAW9RAE8</accession>
<feature type="transmembrane region" description="Helical" evidence="1">
    <location>
        <begin position="297"/>
        <end position="319"/>
    </location>
</feature>
<feature type="transmembrane region" description="Helical" evidence="1">
    <location>
        <begin position="218"/>
        <end position="236"/>
    </location>
</feature>
<feature type="transmembrane region" description="Helical" evidence="1">
    <location>
        <begin position="146"/>
        <end position="165"/>
    </location>
</feature>
<feature type="transmembrane region" description="Helical" evidence="1">
    <location>
        <begin position="331"/>
        <end position="355"/>
    </location>
</feature>
<feature type="transmembrane region" description="Helical" evidence="1">
    <location>
        <begin position="20"/>
        <end position="42"/>
    </location>
</feature>
<keyword evidence="3" id="KW-1185">Reference proteome</keyword>
<evidence type="ECO:0000313" key="2">
    <source>
        <dbReference type="EMBL" id="MEJ8566034.1"/>
    </source>
</evidence>
<dbReference type="InterPro" id="IPR010266">
    <property type="entry name" value="NnrS"/>
</dbReference>
<evidence type="ECO:0000313" key="3">
    <source>
        <dbReference type="Proteomes" id="UP001359886"/>
    </source>
</evidence>
<dbReference type="EMBL" id="JAZHOG010000001">
    <property type="protein sequence ID" value="MEJ8566034.1"/>
    <property type="molecule type" value="Genomic_DNA"/>
</dbReference>
<keyword evidence="1" id="KW-1133">Transmembrane helix</keyword>
<dbReference type="Proteomes" id="UP001359886">
    <property type="component" value="Unassembled WGS sequence"/>
</dbReference>
<reference evidence="2 3" key="1">
    <citation type="submission" date="2024-02" db="EMBL/GenBank/DDBJ databases">
        <title>A novel Wenzhouxiangellaceae bacterium, isolated from coastal sediments.</title>
        <authorList>
            <person name="Du Z.-J."/>
            <person name="Ye Y.-Q."/>
            <person name="Zhang X.-Y."/>
        </authorList>
    </citation>
    <scope>NUCLEOTIDE SEQUENCE [LARGE SCALE GENOMIC DNA]</scope>
    <source>
        <strain evidence="2 3">CH-27</strain>
    </source>
</reference>
<dbReference type="RefSeq" id="WP_354693358.1">
    <property type="nucleotide sequence ID" value="NZ_JAZHOG010000001.1"/>
</dbReference>
<feature type="transmembrane region" description="Helical" evidence="1">
    <location>
        <begin position="115"/>
        <end position="134"/>
    </location>
</feature>